<sequence>MCSAWTESCRQRLGIYERVPLPPSPLCEQLKSPAKPPHFKPHALWLNFIAERVDVAKYSSREQMDILEMMFAQTLSLVVGNGPGPAATSPALSTPLFEQPGYLKN</sequence>
<comment type="similarity">
    <text evidence="1">Belongs to the PI3/PI4-kinase family. Type III PI4K subfamily.</text>
</comment>
<dbReference type="Pfam" id="PF19274">
    <property type="entry name" value="PI4K_N"/>
    <property type="match status" value="1"/>
</dbReference>
<dbReference type="InterPro" id="IPR045495">
    <property type="entry name" value="PI4K_N"/>
</dbReference>
<evidence type="ECO:0000313" key="4">
    <source>
        <dbReference type="Proteomes" id="UP000271162"/>
    </source>
</evidence>
<keyword evidence="4" id="KW-1185">Reference proteome</keyword>
<reference evidence="3 4" key="2">
    <citation type="submission" date="2018-11" db="EMBL/GenBank/DDBJ databases">
        <authorList>
            <consortium name="Pathogen Informatics"/>
        </authorList>
    </citation>
    <scope>NUCLEOTIDE SEQUENCE [LARGE SCALE GENOMIC DNA]</scope>
</reference>
<dbReference type="STRING" id="27835.A0A0N4XEG6"/>
<dbReference type="WBParaSite" id="NBR_0000091801-mRNA-1">
    <property type="protein sequence ID" value="NBR_0000091801-mRNA-1"/>
    <property type="gene ID" value="NBR_0000091801"/>
</dbReference>
<reference evidence="5" key="1">
    <citation type="submission" date="2017-02" db="UniProtKB">
        <authorList>
            <consortium name="WormBaseParasite"/>
        </authorList>
    </citation>
    <scope>IDENTIFICATION</scope>
</reference>
<feature type="domain" description="PI4-kinase N-terminal" evidence="2">
    <location>
        <begin position="33"/>
        <end position="90"/>
    </location>
</feature>
<evidence type="ECO:0000313" key="3">
    <source>
        <dbReference type="EMBL" id="VDL64037.1"/>
    </source>
</evidence>
<dbReference type="Proteomes" id="UP000271162">
    <property type="component" value="Unassembled WGS sequence"/>
</dbReference>
<protein>
    <submittedName>
        <fullName evidence="5">PI4K_N domain-containing protein</fullName>
    </submittedName>
</protein>
<accession>A0A0N4XEG6</accession>
<evidence type="ECO:0000259" key="2">
    <source>
        <dbReference type="Pfam" id="PF19274"/>
    </source>
</evidence>
<name>A0A0N4XEG6_NIPBR</name>
<dbReference type="EMBL" id="UYSL01000560">
    <property type="protein sequence ID" value="VDL64037.1"/>
    <property type="molecule type" value="Genomic_DNA"/>
</dbReference>
<evidence type="ECO:0000313" key="5">
    <source>
        <dbReference type="WBParaSite" id="NBR_0000091801-mRNA-1"/>
    </source>
</evidence>
<proteinExistence type="inferred from homology"/>
<organism evidence="5">
    <name type="scientific">Nippostrongylus brasiliensis</name>
    <name type="common">Rat hookworm</name>
    <dbReference type="NCBI Taxonomy" id="27835"/>
    <lineage>
        <taxon>Eukaryota</taxon>
        <taxon>Metazoa</taxon>
        <taxon>Ecdysozoa</taxon>
        <taxon>Nematoda</taxon>
        <taxon>Chromadorea</taxon>
        <taxon>Rhabditida</taxon>
        <taxon>Rhabditina</taxon>
        <taxon>Rhabditomorpha</taxon>
        <taxon>Strongyloidea</taxon>
        <taxon>Heligmosomidae</taxon>
        <taxon>Nippostrongylus</taxon>
    </lineage>
</organism>
<dbReference type="AlphaFoldDB" id="A0A0N4XEG6"/>
<evidence type="ECO:0000256" key="1">
    <source>
        <dbReference type="ARBA" id="ARBA00006209"/>
    </source>
</evidence>
<gene>
    <name evidence="3" type="ORF">NBR_LOCUS919</name>
</gene>